<organism evidence="1 2">
    <name type="scientific">Mangrovactinospora gilvigrisea</name>
    <dbReference type="NCBI Taxonomy" id="1428644"/>
    <lineage>
        <taxon>Bacteria</taxon>
        <taxon>Bacillati</taxon>
        <taxon>Actinomycetota</taxon>
        <taxon>Actinomycetes</taxon>
        <taxon>Kitasatosporales</taxon>
        <taxon>Streptomycetaceae</taxon>
        <taxon>Mangrovactinospora</taxon>
    </lineage>
</organism>
<dbReference type="InterPro" id="IPR050155">
    <property type="entry name" value="HAD-like_hydrolase_sf"/>
</dbReference>
<dbReference type="Gene3D" id="3.40.50.1000">
    <property type="entry name" value="HAD superfamily/HAD-like"/>
    <property type="match status" value="1"/>
</dbReference>
<dbReference type="OrthoDB" id="4547358at2"/>
<accession>A0A1J7BGJ3</accession>
<proteinExistence type="predicted"/>
<protein>
    <recommendedName>
        <fullName evidence="3">HAD family hydrolase</fullName>
    </recommendedName>
</protein>
<dbReference type="AlphaFoldDB" id="A0A1J7BGJ3"/>
<dbReference type="SUPFAM" id="SSF56784">
    <property type="entry name" value="HAD-like"/>
    <property type="match status" value="1"/>
</dbReference>
<dbReference type="PANTHER" id="PTHR43434">
    <property type="entry name" value="PHOSPHOGLYCOLATE PHOSPHATASE"/>
    <property type="match status" value="1"/>
</dbReference>
<dbReference type="GO" id="GO:0006281">
    <property type="term" value="P:DNA repair"/>
    <property type="evidence" value="ECO:0007669"/>
    <property type="project" value="TreeGrafter"/>
</dbReference>
<dbReference type="InterPro" id="IPR036412">
    <property type="entry name" value="HAD-like_sf"/>
</dbReference>
<dbReference type="Pfam" id="PF00702">
    <property type="entry name" value="Hydrolase"/>
    <property type="match status" value="1"/>
</dbReference>
<dbReference type="STRING" id="1428644.BIV57_09580"/>
<keyword evidence="2" id="KW-1185">Reference proteome</keyword>
<dbReference type="GO" id="GO:0008967">
    <property type="term" value="F:phosphoglycolate phosphatase activity"/>
    <property type="evidence" value="ECO:0007669"/>
    <property type="project" value="TreeGrafter"/>
</dbReference>
<reference evidence="1 2" key="1">
    <citation type="submission" date="2016-10" db="EMBL/GenBank/DDBJ databases">
        <title>Genome sequence of Streptomyces gilvigriseus MUSC 26.</title>
        <authorList>
            <person name="Lee L.-H."/>
            <person name="Ser H.-L."/>
        </authorList>
    </citation>
    <scope>NUCLEOTIDE SEQUENCE [LARGE SCALE GENOMIC DNA]</scope>
    <source>
        <strain evidence="1 2">MUSC 26</strain>
    </source>
</reference>
<dbReference type="InterPro" id="IPR023214">
    <property type="entry name" value="HAD_sf"/>
</dbReference>
<sequence>MDLSRPDGRHAAVLRARRVIWDFDGPLCGLFDGYPATDVADELLASAPEAPAELQGATDTHVVVRALPRLEPLLAAHEIEAAATAAPTPGSDELVAVLLTHGATFAVASNNCAAAVRKHLADRGLLGEAFPPEAIFGREPDGVGRMKPDPYVVVQAMGGHPPAECLMIGDSVADVAAARAAGVGFVGYANREEKVRLLRDAGAQWVVRHLDELTRALPPTPSR</sequence>
<evidence type="ECO:0000313" key="2">
    <source>
        <dbReference type="Proteomes" id="UP000243342"/>
    </source>
</evidence>
<dbReference type="CDD" id="cd01427">
    <property type="entry name" value="HAD_like"/>
    <property type="match status" value="1"/>
</dbReference>
<evidence type="ECO:0000313" key="1">
    <source>
        <dbReference type="EMBL" id="OIV37803.1"/>
    </source>
</evidence>
<dbReference type="PANTHER" id="PTHR43434:SF1">
    <property type="entry name" value="PHOSPHOGLYCOLATE PHOSPHATASE"/>
    <property type="match status" value="1"/>
</dbReference>
<dbReference type="EMBL" id="MLCF01000043">
    <property type="protein sequence ID" value="OIV37803.1"/>
    <property type="molecule type" value="Genomic_DNA"/>
</dbReference>
<dbReference type="RefSeq" id="WP_071656301.1">
    <property type="nucleotide sequence ID" value="NZ_MLCF01000043.1"/>
</dbReference>
<dbReference type="GO" id="GO:0005829">
    <property type="term" value="C:cytosol"/>
    <property type="evidence" value="ECO:0007669"/>
    <property type="project" value="TreeGrafter"/>
</dbReference>
<gene>
    <name evidence="1" type="ORF">BIV57_09580</name>
</gene>
<name>A0A1J7BGJ3_9ACTN</name>
<dbReference type="Proteomes" id="UP000243342">
    <property type="component" value="Unassembled WGS sequence"/>
</dbReference>
<evidence type="ECO:0008006" key="3">
    <source>
        <dbReference type="Google" id="ProtNLM"/>
    </source>
</evidence>
<comment type="caution">
    <text evidence="1">The sequence shown here is derived from an EMBL/GenBank/DDBJ whole genome shotgun (WGS) entry which is preliminary data.</text>
</comment>